<dbReference type="GO" id="GO:0008017">
    <property type="term" value="F:microtubule binding"/>
    <property type="evidence" value="ECO:0007669"/>
    <property type="project" value="InterPro"/>
</dbReference>
<evidence type="ECO:0000256" key="3">
    <source>
        <dbReference type="ARBA" id="ARBA00022840"/>
    </source>
</evidence>
<dbReference type="GO" id="GO:0007018">
    <property type="term" value="P:microtubule-based movement"/>
    <property type="evidence" value="ECO:0007669"/>
    <property type="project" value="InterPro"/>
</dbReference>
<feature type="region of interest" description="Disordered" evidence="7">
    <location>
        <begin position="537"/>
        <end position="567"/>
    </location>
</feature>
<dbReference type="FunFam" id="3.40.850.10:FF:000012">
    <property type="entry name" value="Kinesin-like protein"/>
    <property type="match status" value="1"/>
</dbReference>
<comment type="caution">
    <text evidence="9">The sequence shown here is derived from an EMBL/GenBank/DDBJ whole genome shotgun (WGS) entry which is preliminary data.</text>
</comment>
<organism evidence="9 10">
    <name type="scientific">Smittium mucronatum</name>
    <dbReference type="NCBI Taxonomy" id="133383"/>
    <lineage>
        <taxon>Eukaryota</taxon>
        <taxon>Fungi</taxon>
        <taxon>Fungi incertae sedis</taxon>
        <taxon>Zoopagomycota</taxon>
        <taxon>Kickxellomycotina</taxon>
        <taxon>Harpellomycetes</taxon>
        <taxon>Harpellales</taxon>
        <taxon>Legeriomycetaceae</taxon>
        <taxon>Smittium</taxon>
    </lineage>
</organism>
<dbReference type="Pfam" id="PF00225">
    <property type="entry name" value="Kinesin"/>
    <property type="match status" value="1"/>
</dbReference>
<dbReference type="EMBL" id="LSSL01001019">
    <property type="protein sequence ID" value="OLY83192.1"/>
    <property type="molecule type" value="Genomic_DNA"/>
</dbReference>
<evidence type="ECO:0000256" key="1">
    <source>
        <dbReference type="ARBA" id="ARBA00022701"/>
    </source>
</evidence>
<feature type="compositionally biased region" description="Polar residues" evidence="7">
    <location>
        <begin position="633"/>
        <end position="642"/>
    </location>
</feature>
<evidence type="ECO:0000256" key="7">
    <source>
        <dbReference type="SAM" id="MobiDB-lite"/>
    </source>
</evidence>
<feature type="compositionally biased region" description="Basic and acidic residues" evidence="7">
    <location>
        <begin position="157"/>
        <end position="166"/>
    </location>
</feature>
<feature type="compositionally biased region" description="Basic and acidic residues" evidence="7">
    <location>
        <begin position="446"/>
        <end position="463"/>
    </location>
</feature>
<dbReference type="GO" id="GO:0007019">
    <property type="term" value="P:microtubule depolymerization"/>
    <property type="evidence" value="ECO:0007669"/>
    <property type="project" value="TreeGrafter"/>
</dbReference>
<dbReference type="InterPro" id="IPR027417">
    <property type="entry name" value="P-loop_NTPase"/>
</dbReference>
<proteinExistence type="inferred from homology"/>
<keyword evidence="2 6" id="KW-0547">Nucleotide-binding</keyword>
<feature type="compositionally biased region" description="Polar residues" evidence="7">
    <location>
        <begin position="734"/>
        <end position="760"/>
    </location>
</feature>
<feature type="compositionally biased region" description="Polar residues" evidence="7">
    <location>
        <begin position="542"/>
        <end position="560"/>
    </location>
</feature>
<dbReference type="PROSITE" id="PS50067">
    <property type="entry name" value="KINESIN_MOTOR_2"/>
    <property type="match status" value="1"/>
</dbReference>
<dbReference type="Proteomes" id="UP000187455">
    <property type="component" value="Unassembled WGS sequence"/>
</dbReference>
<dbReference type="SMART" id="SM00129">
    <property type="entry name" value="KISc"/>
    <property type="match status" value="1"/>
</dbReference>
<dbReference type="Gene3D" id="3.40.850.10">
    <property type="entry name" value="Kinesin motor domain"/>
    <property type="match status" value="1"/>
</dbReference>
<evidence type="ECO:0000313" key="10">
    <source>
        <dbReference type="Proteomes" id="UP000187455"/>
    </source>
</evidence>
<feature type="region of interest" description="Disordered" evidence="7">
    <location>
        <begin position="152"/>
        <end position="211"/>
    </location>
</feature>
<dbReference type="PANTHER" id="PTHR47971:SF20">
    <property type="entry name" value="KINESIN-LIKE PROTEIN KIF24"/>
    <property type="match status" value="1"/>
</dbReference>
<feature type="region of interest" description="Disordered" evidence="7">
    <location>
        <begin position="444"/>
        <end position="463"/>
    </location>
</feature>
<keyword evidence="10" id="KW-1185">Reference proteome</keyword>
<dbReference type="OrthoDB" id="3176171at2759"/>
<feature type="region of interest" description="Disordered" evidence="7">
    <location>
        <begin position="582"/>
        <end position="642"/>
    </location>
</feature>
<dbReference type="InterPro" id="IPR027640">
    <property type="entry name" value="Kinesin-like_fam"/>
</dbReference>
<feature type="region of interest" description="Disordered" evidence="7">
    <location>
        <begin position="734"/>
        <end position="762"/>
    </location>
</feature>
<dbReference type="PRINTS" id="PR00380">
    <property type="entry name" value="KINESINHEAVY"/>
</dbReference>
<evidence type="ECO:0000256" key="5">
    <source>
        <dbReference type="ARBA" id="ARBA00061030"/>
    </source>
</evidence>
<feature type="binding site" evidence="6">
    <location>
        <begin position="300"/>
        <end position="307"/>
    </location>
    <ligand>
        <name>ATP</name>
        <dbReference type="ChEBI" id="CHEBI:30616"/>
    </ligand>
</feature>
<reference evidence="9 10" key="1">
    <citation type="journal article" date="2016" name="Mol. Biol. Evol.">
        <title>Genome-Wide Survey of Gut Fungi (Harpellales) Reveals the First Horizontally Transferred Ubiquitin Gene from a Mosquito Host.</title>
        <authorList>
            <person name="Wang Y."/>
            <person name="White M.M."/>
            <person name="Kvist S."/>
            <person name="Moncalvo J.M."/>
        </authorList>
    </citation>
    <scope>NUCLEOTIDE SEQUENCE [LARGE SCALE GENOMIC DNA]</scope>
    <source>
        <strain evidence="9 10">ALG-7-W6</strain>
    </source>
</reference>
<name>A0A1R0H218_9FUNG</name>
<feature type="compositionally biased region" description="Low complexity" evidence="7">
    <location>
        <begin position="787"/>
        <end position="801"/>
    </location>
</feature>
<evidence type="ECO:0000313" key="9">
    <source>
        <dbReference type="EMBL" id="OLY83192.1"/>
    </source>
</evidence>
<comment type="similarity">
    <text evidence="5">Belongs to the TRAFAC class myosin-kinesin ATPase superfamily. Kinesin family. KIN-13 subfamily.</text>
</comment>
<feature type="region of interest" description="Disordered" evidence="7">
    <location>
        <begin position="782"/>
        <end position="801"/>
    </location>
</feature>
<dbReference type="PANTHER" id="PTHR47971">
    <property type="entry name" value="KINESIN-RELATED PROTEIN 6"/>
    <property type="match status" value="1"/>
</dbReference>
<gene>
    <name evidence="9" type="ORF">AYI68_g2675</name>
</gene>
<dbReference type="InterPro" id="IPR036961">
    <property type="entry name" value="Kinesin_motor_dom_sf"/>
</dbReference>
<keyword evidence="4 6" id="KW-0505">Motor protein</keyword>
<feature type="compositionally biased region" description="Polar residues" evidence="7">
    <location>
        <begin position="690"/>
        <end position="700"/>
    </location>
</feature>
<keyword evidence="3 6" id="KW-0067">ATP-binding</keyword>
<dbReference type="STRING" id="133383.A0A1R0H218"/>
<dbReference type="InterPro" id="IPR001752">
    <property type="entry name" value="Kinesin_motor_dom"/>
</dbReference>
<evidence type="ECO:0000256" key="4">
    <source>
        <dbReference type="ARBA" id="ARBA00023175"/>
    </source>
</evidence>
<sequence length="1092" mass="122273">MSSDNLTNILVSANLEHLLPGLNSLGIQGYSSLAQLRSENYSRVGAISKRDQEQLSELIAYLRSELNIQSDSPGNNYNVSIGNQQDSDLLEEGSFGSLSDPDPYPESDYRSDSYSNDYNENMYETEWEIEGDIPSEDEVDPQWNSMQLRINSGVDPDEQKPQRIIREGTSTKNALLNAYGMPTNKNTTNRSSSNYKPMQSSPPISQSPGGKISVCVRKRPLSKSELQRGEADIIETGVGMLSVHENKKKVDLTKYIEEHRFYFDQVFGQNDDNSIVYQKSVSPLVTQIFNGGNATCFAYGQTGSGKTYTMLDSNEGLYILAGQDIFQRLKNPEYKGTQVVVVFYEIYLTDVYDLLNDRKRLHVREKANHNVCIKDIAEVSITSVNDLYSVFEYGNKNRRIGSTGANSESSRSHAVMQIQLRRPKGTNPIGHTVGKLSFIDLAGNERGADRGDSQKDSTVRREGSEINKSLLALKECIRALDMGKSHQPFRQSRLTMVLRDSFIGNSLCCMIATVAPNSSNCDHTLNTLRYADRVKSIRGKSHSQGSAKSSPRHSNGSKNIPNKKLLSLPVAKSPLKLPRQVSGLNMNVIPRKPQFAPRKSMGTISNEKPEKRRSTEIGLGPSQNFISRDKQDPSSFNNMRPVKSTVTFNPSISLAKKNSSESFLKIPTNPKFSQKSLNNPEISRIPKTASKFSTGSSPKSPKNIGLKNFGGTQIEKRRLYSSEKIDDILKPNVNRSIDLDNSNPFKNKLVNQKSQQSPLNIRNPEKISIQGLNNANINQDTSVRVDNTSPTSNYSSSVSSINHRNISSDEFKGKLSSKFSDPKKPGSENPNAIMFRDWAMSSKNKKTHYSKLNDSVNDFNKLNLNSANSDRKSFEEDNYNEYRQISTNPLDLYSNQHQDYKKDDLDLDFDKLNDFSSGRYSGTEKTASINEKIMDSVGKFIKLHAQHVQFLKSACEEEILALSDYVSFMEKTSSRISDSNLSRYDKKLSETGVSHINDPEFIKTVASLKDLFISEELNESKAYRVDRIDSQNGSSIEVSRDGVIASFKSVDDAKTHFASEYAAQLDFILEAEIEEITGMRMELKNLISNNLK</sequence>
<dbReference type="SUPFAM" id="SSF52540">
    <property type="entry name" value="P-loop containing nucleoside triphosphate hydrolases"/>
    <property type="match status" value="1"/>
</dbReference>
<feature type="region of interest" description="Disordered" evidence="7">
    <location>
        <begin position="89"/>
        <end position="116"/>
    </location>
</feature>
<evidence type="ECO:0000256" key="6">
    <source>
        <dbReference type="PROSITE-ProRule" id="PRU00283"/>
    </source>
</evidence>
<feature type="region of interest" description="Disordered" evidence="7">
    <location>
        <begin position="812"/>
        <end position="831"/>
    </location>
</feature>
<feature type="region of interest" description="Disordered" evidence="7">
    <location>
        <begin position="688"/>
        <end position="709"/>
    </location>
</feature>
<keyword evidence="1" id="KW-0493">Microtubule</keyword>
<evidence type="ECO:0000259" key="8">
    <source>
        <dbReference type="PROSITE" id="PS50067"/>
    </source>
</evidence>
<dbReference type="PROSITE" id="PS00411">
    <property type="entry name" value="KINESIN_MOTOR_1"/>
    <property type="match status" value="1"/>
</dbReference>
<dbReference type="InterPro" id="IPR019821">
    <property type="entry name" value="Kinesin_motor_CS"/>
</dbReference>
<dbReference type="CDD" id="cd01367">
    <property type="entry name" value="KISc_KIF2_like"/>
    <property type="match status" value="1"/>
</dbReference>
<feature type="domain" description="Kinesin motor" evidence="8">
    <location>
        <begin position="211"/>
        <end position="537"/>
    </location>
</feature>
<feature type="compositionally biased region" description="Low complexity" evidence="7">
    <location>
        <begin position="183"/>
        <end position="211"/>
    </location>
</feature>
<dbReference type="GO" id="GO:0005874">
    <property type="term" value="C:microtubule"/>
    <property type="evidence" value="ECO:0007669"/>
    <property type="project" value="UniProtKB-KW"/>
</dbReference>
<dbReference type="AlphaFoldDB" id="A0A1R0H218"/>
<protein>
    <submittedName>
        <fullName evidence="9">Kinesin-like protein KIF24</fullName>
    </submittedName>
</protein>
<dbReference type="GO" id="GO:0005524">
    <property type="term" value="F:ATP binding"/>
    <property type="evidence" value="ECO:0007669"/>
    <property type="project" value="UniProtKB-UniRule"/>
</dbReference>
<dbReference type="GO" id="GO:0003777">
    <property type="term" value="F:microtubule motor activity"/>
    <property type="evidence" value="ECO:0007669"/>
    <property type="project" value="InterPro"/>
</dbReference>
<evidence type="ECO:0000256" key="2">
    <source>
        <dbReference type="ARBA" id="ARBA00022741"/>
    </source>
</evidence>
<accession>A0A1R0H218</accession>